<evidence type="ECO:0000313" key="2">
    <source>
        <dbReference type="Proteomes" id="UP000004814"/>
    </source>
</evidence>
<organism evidence="1 2">
    <name type="scientific">Burkholderia ambifaria MEX-5</name>
    <dbReference type="NCBI Taxonomy" id="396597"/>
    <lineage>
        <taxon>Bacteria</taxon>
        <taxon>Pseudomonadati</taxon>
        <taxon>Pseudomonadota</taxon>
        <taxon>Betaproteobacteria</taxon>
        <taxon>Burkholderiales</taxon>
        <taxon>Burkholderiaceae</taxon>
        <taxon>Burkholderia</taxon>
        <taxon>Burkholderia cepacia complex</taxon>
    </lineage>
</organism>
<protein>
    <submittedName>
        <fullName evidence="1">Uncharacterized protein</fullName>
    </submittedName>
</protein>
<proteinExistence type="predicted"/>
<reference evidence="1 2" key="1">
    <citation type="submission" date="2008-03" db="EMBL/GenBank/DDBJ databases">
        <title>Sequencing of the draft genome and assembly of Burkholderia ambifaria MEX-5.</title>
        <authorList>
            <consortium name="US DOE Joint Genome Institute (JGI-PGF)"/>
            <person name="Copeland A."/>
            <person name="Lucas S."/>
            <person name="Lapidus A."/>
            <person name="Glavina del Rio T."/>
            <person name="Dalin E."/>
            <person name="Tice H."/>
            <person name="Bruce D."/>
            <person name="Goodwin L."/>
            <person name="Pitluck S."/>
            <person name="Larimer F."/>
            <person name="Land M.L."/>
            <person name="Hauser L."/>
            <person name="Tiedje J."/>
            <person name="Richardson P."/>
        </authorList>
    </citation>
    <scope>NUCLEOTIDE SEQUENCE [LARGE SCALE GENOMIC DNA]</scope>
    <source>
        <strain evidence="1 2">MEX-5</strain>
    </source>
</reference>
<evidence type="ECO:0000313" key="1">
    <source>
        <dbReference type="EMBL" id="EDT41991.1"/>
    </source>
</evidence>
<dbReference type="AlphaFoldDB" id="B1T393"/>
<dbReference type="RefSeq" id="WP_006758210.1">
    <property type="nucleotide sequence ID" value="NZ_ABLK01000055.1"/>
</dbReference>
<dbReference type="EMBL" id="ABLK01000055">
    <property type="protein sequence ID" value="EDT41991.1"/>
    <property type="molecule type" value="Genomic_DNA"/>
</dbReference>
<gene>
    <name evidence="1" type="ORF">BamMEX5DRAFT_2259</name>
</gene>
<comment type="caution">
    <text evidence="1">The sequence shown here is derived from an EMBL/GenBank/DDBJ whole genome shotgun (WGS) entry which is preliminary data.</text>
</comment>
<sequence length="244" mass="24688">MQTIKQLIKANSTGYSAAIGGRAFYVQGCDTGSTLTVTLTDANSNRDTVIGVGSGVKLVPTNGYVQVDITTTADANVQFIVTNGDIDVQLTQVGTNVTNTNANPVPVAIVSEPGTPFQVSAPVGQEVNVKVQGSVAVTGATLTATNVGITQGGTITENAPVVAPAFTVGTPNQVPLLAASAGRRRVAFKNAGTGIAYIDGASVTPTNAVISLNPGDVWHDNDGAPAAWYGTSDAGTTINVQVMA</sequence>
<name>B1T393_9BURK</name>
<dbReference type="PATRIC" id="fig|396597.7.peg.5932"/>
<dbReference type="Proteomes" id="UP000004814">
    <property type="component" value="Unassembled WGS sequence"/>
</dbReference>
<accession>B1T393</accession>